<dbReference type="InterPro" id="IPR036397">
    <property type="entry name" value="RNaseH_sf"/>
</dbReference>
<evidence type="ECO:0000256" key="6">
    <source>
        <dbReference type="ARBA" id="ARBA00022842"/>
    </source>
</evidence>
<comment type="cofactor">
    <cofactor evidence="1">
        <name>Mg(2+)</name>
        <dbReference type="ChEBI" id="CHEBI:18420"/>
    </cofactor>
</comment>
<evidence type="ECO:0000256" key="4">
    <source>
        <dbReference type="ARBA" id="ARBA00022801"/>
    </source>
</evidence>
<evidence type="ECO:0000313" key="9">
    <source>
        <dbReference type="EMBL" id="KAK0167773.1"/>
    </source>
</evidence>
<feature type="region of interest" description="Disordered" evidence="7">
    <location>
        <begin position="1"/>
        <end position="25"/>
    </location>
</feature>
<dbReference type="SUPFAM" id="SSF53098">
    <property type="entry name" value="Ribonuclease H-like"/>
    <property type="match status" value="1"/>
</dbReference>
<name>A0AA39FE33_MICHY</name>
<keyword evidence="2" id="KW-0540">Nuclease</keyword>
<organism evidence="9 10">
    <name type="scientific">Microctonus hyperodae</name>
    <name type="common">Parasitoid wasp</name>
    <dbReference type="NCBI Taxonomy" id="165561"/>
    <lineage>
        <taxon>Eukaryota</taxon>
        <taxon>Metazoa</taxon>
        <taxon>Ecdysozoa</taxon>
        <taxon>Arthropoda</taxon>
        <taxon>Hexapoda</taxon>
        <taxon>Insecta</taxon>
        <taxon>Pterygota</taxon>
        <taxon>Neoptera</taxon>
        <taxon>Endopterygota</taxon>
        <taxon>Hymenoptera</taxon>
        <taxon>Apocrita</taxon>
        <taxon>Ichneumonoidea</taxon>
        <taxon>Braconidae</taxon>
        <taxon>Euphorinae</taxon>
        <taxon>Microctonus</taxon>
    </lineage>
</organism>
<evidence type="ECO:0000256" key="2">
    <source>
        <dbReference type="ARBA" id="ARBA00022722"/>
    </source>
</evidence>
<dbReference type="GO" id="GO:0006308">
    <property type="term" value="P:DNA catabolic process"/>
    <property type="evidence" value="ECO:0007669"/>
    <property type="project" value="TreeGrafter"/>
</dbReference>
<proteinExistence type="predicted"/>
<dbReference type="Pfam" id="PF22123">
    <property type="entry name" value="Exu_RNase_H_like"/>
    <property type="match status" value="1"/>
</dbReference>
<accession>A0AA39FE33</accession>
<evidence type="ECO:0000256" key="7">
    <source>
        <dbReference type="SAM" id="MobiDB-lite"/>
    </source>
</evidence>
<keyword evidence="3" id="KW-0479">Metal-binding</keyword>
<dbReference type="InterPro" id="IPR040393">
    <property type="entry name" value="TREX1/2"/>
</dbReference>
<keyword evidence="4" id="KW-0378">Hydrolase</keyword>
<dbReference type="InterPro" id="IPR012337">
    <property type="entry name" value="RNaseH-like_sf"/>
</dbReference>
<evidence type="ECO:0000256" key="1">
    <source>
        <dbReference type="ARBA" id="ARBA00001946"/>
    </source>
</evidence>
<dbReference type="GO" id="GO:0005737">
    <property type="term" value="C:cytoplasm"/>
    <property type="evidence" value="ECO:0007669"/>
    <property type="project" value="TreeGrafter"/>
</dbReference>
<feature type="region of interest" description="Disordered" evidence="7">
    <location>
        <begin position="204"/>
        <end position="226"/>
    </location>
</feature>
<keyword evidence="5" id="KW-0269">Exonuclease</keyword>
<dbReference type="Proteomes" id="UP001168972">
    <property type="component" value="Unassembled WGS sequence"/>
</dbReference>
<dbReference type="GO" id="GO:0003676">
    <property type="term" value="F:nucleic acid binding"/>
    <property type="evidence" value="ECO:0007669"/>
    <property type="project" value="InterPro"/>
</dbReference>
<keyword evidence="10" id="KW-1185">Reference proteome</keyword>
<comment type="caution">
    <text evidence="9">The sequence shown here is derived from an EMBL/GenBank/DDBJ whole genome shotgun (WGS) entry which is preliminary data.</text>
</comment>
<keyword evidence="6" id="KW-0460">Magnesium</keyword>
<dbReference type="InterPro" id="IPR054362">
    <property type="entry name" value="Exu_RNase_H-like"/>
</dbReference>
<dbReference type="GO" id="GO:0046872">
    <property type="term" value="F:metal ion binding"/>
    <property type="evidence" value="ECO:0007669"/>
    <property type="project" value="UniProtKB-KW"/>
</dbReference>
<evidence type="ECO:0000259" key="8">
    <source>
        <dbReference type="Pfam" id="PF22123"/>
    </source>
</evidence>
<dbReference type="PANTHER" id="PTHR13058:SF22">
    <property type="entry name" value="EXODEOXYRIBONUCLEASE III"/>
    <property type="match status" value="1"/>
</dbReference>
<reference evidence="9" key="1">
    <citation type="journal article" date="2023" name="bioRxiv">
        <title>Scaffold-level genome assemblies of two parasitoid biocontrol wasps reveal the parthenogenesis mechanism and an associated novel virus.</title>
        <authorList>
            <person name="Inwood S."/>
            <person name="Skelly J."/>
            <person name="Guhlin J."/>
            <person name="Harrop T."/>
            <person name="Goldson S."/>
            <person name="Dearden P."/>
        </authorList>
    </citation>
    <scope>NUCLEOTIDE SEQUENCE</scope>
    <source>
        <strain evidence="9">Lincoln</strain>
        <tissue evidence="9">Whole body</tissue>
    </source>
</reference>
<dbReference type="EMBL" id="JAQQBR010001831">
    <property type="protein sequence ID" value="KAK0167773.1"/>
    <property type="molecule type" value="Genomic_DNA"/>
</dbReference>
<dbReference type="AlphaFoldDB" id="A0AA39FE33"/>
<dbReference type="Gene3D" id="3.30.420.10">
    <property type="entry name" value="Ribonuclease H-like superfamily/Ribonuclease H"/>
    <property type="match status" value="1"/>
</dbReference>
<dbReference type="GO" id="GO:0008296">
    <property type="term" value="F:3'-5'-DNA exonuclease activity"/>
    <property type="evidence" value="ECO:0007669"/>
    <property type="project" value="TreeGrafter"/>
</dbReference>
<reference evidence="9" key="2">
    <citation type="submission" date="2023-03" db="EMBL/GenBank/DDBJ databases">
        <authorList>
            <person name="Inwood S.N."/>
            <person name="Skelly J.G."/>
            <person name="Guhlin J."/>
            <person name="Harrop T.W.R."/>
            <person name="Goldson S.G."/>
            <person name="Dearden P.K."/>
        </authorList>
    </citation>
    <scope>NUCLEOTIDE SEQUENCE</scope>
    <source>
        <strain evidence="9">Lincoln</strain>
        <tissue evidence="9">Whole body</tissue>
    </source>
</reference>
<evidence type="ECO:0000256" key="5">
    <source>
        <dbReference type="ARBA" id="ARBA00022839"/>
    </source>
</evidence>
<dbReference type="PANTHER" id="PTHR13058">
    <property type="entry name" value="THREE PRIME REPAIR EXONUCLEASE 1, 2"/>
    <property type="match status" value="1"/>
</dbReference>
<gene>
    <name evidence="9" type="ORF">PV327_001637</name>
</gene>
<sequence length="226" mass="25300">MTYRRNCGITTAHESENTDSLNDNDEMSQTTKVVYFDLETSGLESSSEILQIAPIGDNIEYSSYILPTKAIPASTTKINGLKFLNGQLYYKNMKVNALNMDNTLKGFSQYLHKISDPCLLVAHNSRFDVPKLVTIINDLDLLDSFKVIQGFSDTLTLFKKELPERSGPGVFKLSTLAKDLIGIEDSDSFHEGAYNVLNTAASQTPENTRKSFTRNPRMRRWPGSAK</sequence>
<dbReference type="CDD" id="cd06127">
    <property type="entry name" value="DEDDh"/>
    <property type="match status" value="1"/>
</dbReference>
<evidence type="ECO:0000313" key="10">
    <source>
        <dbReference type="Proteomes" id="UP001168972"/>
    </source>
</evidence>
<evidence type="ECO:0000256" key="3">
    <source>
        <dbReference type="ARBA" id="ARBA00022723"/>
    </source>
</evidence>
<protein>
    <recommendedName>
        <fullName evidence="8">Exuperantia RNAse H-like domain-containing protein</fullName>
    </recommendedName>
</protein>
<feature type="domain" description="Exuperantia RNAse H-like" evidence="8">
    <location>
        <begin position="33"/>
        <end position="166"/>
    </location>
</feature>